<evidence type="ECO:0000313" key="2">
    <source>
        <dbReference type="Proteomes" id="UP000033769"/>
    </source>
</evidence>
<gene>
    <name evidence="1" type="ORF">OTSGILL_0675</name>
</gene>
<dbReference type="AlphaFoldDB" id="A0A0F3MG19"/>
<dbReference type="Proteomes" id="UP000033769">
    <property type="component" value="Unassembled WGS sequence"/>
</dbReference>
<protein>
    <submittedName>
        <fullName evidence="1">Nitrogen assimilation regulatory NtrX domain protein</fullName>
    </submittedName>
</protein>
<organism evidence="1 2">
    <name type="scientific">Orientia tsutsugamushi str. Gilliam</name>
    <dbReference type="NCBI Taxonomy" id="1359184"/>
    <lineage>
        <taxon>Bacteria</taxon>
        <taxon>Pseudomonadati</taxon>
        <taxon>Pseudomonadota</taxon>
        <taxon>Alphaproteobacteria</taxon>
        <taxon>Rickettsiales</taxon>
        <taxon>Rickettsiaceae</taxon>
        <taxon>Rickettsieae</taxon>
        <taxon>Orientia</taxon>
    </lineage>
</organism>
<sequence length="31" mass="3461">MGHVLIIDDEHDVRALLSDIVKSKGFTPNHC</sequence>
<dbReference type="InterPro" id="IPR011006">
    <property type="entry name" value="CheY-like_superfamily"/>
</dbReference>
<proteinExistence type="predicted"/>
<dbReference type="SUPFAM" id="SSF52172">
    <property type="entry name" value="CheY-like"/>
    <property type="match status" value="1"/>
</dbReference>
<reference evidence="1 2" key="1">
    <citation type="submission" date="2015-02" db="EMBL/GenBank/DDBJ databases">
        <title>Genome Sequencing of Rickettsiales.</title>
        <authorList>
            <person name="Daugherty S.C."/>
            <person name="Su Q."/>
            <person name="Abolude K."/>
            <person name="Beier-Sexton M."/>
            <person name="Carlyon J.A."/>
            <person name="Carter R."/>
            <person name="Day N.P."/>
            <person name="Dumler S.J."/>
            <person name="Dyachenko V."/>
            <person name="Godinez A."/>
            <person name="Kurtti T.J."/>
            <person name="Lichay M."/>
            <person name="Mullins K.E."/>
            <person name="Ott S."/>
            <person name="Pappas-Brown V."/>
            <person name="Paris D.H."/>
            <person name="Patel P."/>
            <person name="Richards A.L."/>
            <person name="Sadzewicz L."/>
            <person name="Sears K."/>
            <person name="Seidman D."/>
            <person name="Sengamalay N."/>
            <person name="Stenos J."/>
            <person name="Tallon L.J."/>
            <person name="Vincent G."/>
            <person name="Fraser C.M."/>
            <person name="Munderloh U."/>
            <person name="Dunning-Hotopp J.C."/>
        </authorList>
    </citation>
    <scope>NUCLEOTIDE SEQUENCE [LARGE SCALE GENOMIC DNA]</scope>
    <source>
        <strain evidence="1 2">Gilliam</strain>
    </source>
</reference>
<accession>A0A0F3MG19</accession>
<evidence type="ECO:0000313" key="1">
    <source>
        <dbReference type="EMBL" id="KJV53519.1"/>
    </source>
</evidence>
<name>A0A0F3MG19_ORITS</name>
<dbReference type="EMBL" id="LANO01000007">
    <property type="protein sequence ID" value="KJV53519.1"/>
    <property type="molecule type" value="Genomic_DNA"/>
</dbReference>
<comment type="caution">
    <text evidence="1">The sequence shown here is derived from an EMBL/GenBank/DDBJ whole genome shotgun (WGS) entry which is preliminary data.</text>
</comment>